<dbReference type="GO" id="GO:1990281">
    <property type="term" value="C:efflux pump complex"/>
    <property type="evidence" value="ECO:0007669"/>
    <property type="project" value="TreeGrafter"/>
</dbReference>
<evidence type="ECO:0000256" key="3">
    <source>
        <dbReference type="ARBA" id="ARBA00022448"/>
    </source>
</evidence>
<feature type="domain" description="Multidrug resistance protein MdtA-like barrel-sandwich hybrid" evidence="6">
    <location>
        <begin position="59"/>
        <end position="192"/>
    </location>
</feature>
<sequence length="358" mass="37884">MKRLFMLLALMSGQSAFAESAPVSAEIVSDVPRPVISRRVGADAVQQATYIGTVAAGNEVSLGFPISGTMVERRVDLGALVAKGDVLALLDPKDLQAEERSSQAGVLVAETNLGAAQEAWNRAVELAERGVDSATRQEDAQRALVAAQAGVEQAQANLASAQDKLDLAELRAPQDGVITGAYEDAGTLVSPGLEVLRLANTDRREIVVDISEQGLAELEIGTVFVVALVSNPRLTTSARLARIDPVAESLTRNRRAHLLLSDPPPGFRFGALVQIRAVSDGATVVSLPISAVLNPEGDAAVWLVDRDQNVVNLRHITLGLNFGDHVRVTTGIELGDEVVLRGIHSLHEGQTIGRSVSQ</sequence>
<organism evidence="8 9">
    <name type="scientific">Yoonia maritima</name>
    <dbReference type="NCBI Taxonomy" id="1435347"/>
    <lineage>
        <taxon>Bacteria</taxon>
        <taxon>Pseudomonadati</taxon>
        <taxon>Pseudomonadota</taxon>
        <taxon>Alphaproteobacteria</taxon>
        <taxon>Rhodobacterales</taxon>
        <taxon>Paracoccaceae</taxon>
        <taxon>Yoonia</taxon>
    </lineage>
</organism>
<comment type="similarity">
    <text evidence="2">Belongs to the membrane fusion protein (MFP) (TC 8.A.1) family.</text>
</comment>
<dbReference type="Gene3D" id="2.40.50.100">
    <property type="match status" value="1"/>
</dbReference>
<dbReference type="Pfam" id="PF25967">
    <property type="entry name" value="RND-MFP_C"/>
    <property type="match status" value="1"/>
</dbReference>
<keyword evidence="4" id="KW-0175">Coiled coil</keyword>
<name>A0A2T0VZI1_9RHOB</name>
<feature type="coiled-coil region" evidence="4">
    <location>
        <begin position="137"/>
        <end position="171"/>
    </location>
</feature>
<dbReference type="PANTHER" id="PTHR30469">
    <property type="entry name" value="MULTIDRUG RESISTANCE PROTEIN MDTA"/>
    <property type="match status" value="1"/>
</dbReference>
<dbReference type="GO" id="GO:0015562">
    <property type="term" value="F:efflux transmembrane transporter activity"/>
    <property type="evidence" value="ECO:0007669"/>
    <property type="project" value="TreeGrafter"/>
</dbReference>
<dbReference type="SUPFAM" id="SSF111369">
    <property type="entry name" value="HlyD-like secretion proteins"/>
    <property type="match status" value="1"/>
</dbReference>
<evidence type="ECO:0000259" key="6">
    <source>
        <dbReference type="Pfam" id="PF25917"/>
    </source>
</evidence>
<evidence type="ECO:0000313" key="8">
    <source>
        <dbReference type="EMBL" id="PRY77743.1"/>
    </source>
</evidence>
<feature type="chain" id="PRO_5015530877" evidence="5">
    <location>
        <begin position="19"/>
        <end position="358"/>
    </location>
</feature>
<evidence type="ECO:0000256" key="2">
    <source>
        <dbReference type="ARBA" id="ARBA00009477"/>
    </source>
</evidence>
<dbReference type="InterPro" id="IPR006143">
    <property type="entry name" value="RND_pump_MFP"/>
</dbReference>
<dbReference type="Pfam" id="PF25917">
    <property type="entry name" value="BSH_RND"/>
    <property type="match status" value="1"/>
</dbReference>
<evidence type="ECO:0000259" key="7">
    <source>
        <dbReference type="Pfam" id="PF25967"/>
    </source>
</evidence>
<gene>
    <name evidence="8" type="ORF">CLV80_105227</name>
</gene>
<keyword evidence="5" id="KW-0732">Signal</keyword>
<dbReference type="PANTHER" id="PTHR30469:SF15">
    <property type="entry name" value="HLYD FAMILY OF SECRETION PROTEINS"/>
    <property type="match status" value="1"/>
</dbReference>
<feature type="signal peptide" evidence="5">
    <location>
        <begin position="1"/>
        <end position="18"/>
    </location>
</feature>
<evidence type="ECO:0000256" key="1">
    <source>
        <dbReference type="ARBA" id="ARBA00004196"/>
    </source>
</evidence>
<dbReference type="Gene3D" id="2.40.420.20">
    <property type="match status" value="1"/>
</dbReference>
<dbReference type="EMBL" id="PVTP01000005">
    <property type="protein sequence ID" value="PRY77743.1"/>
    <property type="molecule type" value="Genomic_DNA"/>
</dbReference>
<dbReference type="InterPro" id="IPR058627">
    <property type="entry name" value="MdtA-like_C"/>
</dbReference>
<dbReference type="Gene3D" id="2.40.30.170">
    <property type="match status" value="1"/>
</dbReference>
<keyword evidence="3" id="KW-0813">Transport</keyword>
<dbReference type="OrthoDB" id="9813967at2"/>
<dbReference type="RefSeq" id="WP_106357399.1">
    <property type="nucleotide sequence ID" value="NZ_PVTP01000005.1"/>
</dbReference>
<feature type="domain" description="Multidrug resistance protein MdtA-like C-terminal permuted SH3" evidence="7">
    <location>
        <begin position="285"/>
        <end position="343"/>
    </location>
</feature>
<proteinExistence type="inferred from homology"/>
<evidence type="ECO:0000256" key="4">
    <source>
        <dbReference type="SAM" id="Coils"/>
    </source>
</evidence>
<keyword evidence="9" id="KW-1185">Reference proteome</keyword>
<dbReference type="Proteomes" id="UP000238007">
    <property type="component" value="Unassembled WGS sequence"/>
</dbReference>
<comment type="caution">
    <text evidence="8">The sequence shown here is derived from an EMBL/GenBank/DDBJ whole genome shotgun (WGS) entry which is preliminary data.</text>
</comment>
<dbReference type="NCBIfam" id="TIGR01730">
    <property type="entry name" value="RND_mfp"/>
    <property type="match status" value="1"/>
</dbReference>
<comment type="subcellular location">
    <subcellularLocation>
        <location evidence="1">Cell envelope</location>
    </subcellularLocation>
</comment>
<evidence type="ECO:0000313" key="9">
    <source>
        <dbReference type="Proteomes" id="UP000238007"/>
    </source>
</evidence>
<dbReference type="AlphaFoldDB" id="A0A2T0VZI1"/>
<dbReference type="Gene3D" id="1.10.287.470">
    <property type="entry name" value="Helix hairpin bin"/>
    <property type="match status" value="1"/>
</dbReference>
<dbReference type="InterPro" id="IPR058625">
    <property type="entry name" value="MdtA-like_BSH"/>
</dbReference>
<reference evidence="8 9" key="1">
    <citation type="submission" date="2018-03" db="EMBL/GenBank/DDBJ databases">
        <title>Genomic Encyclopedia of Archaeal and Bacterial Type Strains, Phase II (KMG-II): from individual species to whole genera.</title>
        <authorList>
            <person name="Goeker M."/>
        </authorList>
    </citation>
    <scope>NUCLEOTIDE SEQUENCE [LARGE SCALE GENOMIC DNA]</scope>
    <source>
        <strain evidence="8 9">DSM 101533</strain>
    </source>
</reference>
<evidence type="ECO:0000256" key="5">
    <source>
        <dbReference type="SAM" id="SignalP"/>
    </source>
</evidence>
<accession>A0A2T0VZI1</accession>
<protein>
    <submittedName>
        <fullName evidence="8">RND family efflux transporter MFP subunit</fullName>
    </submittedName>
</protein>